<organism evidence="1 2">
    <name type="scientific">Candidatus Nitrosocaldus cavascurensis</name>
    <dbReference type="NCBI Taxonomy" id="2058097"/>
    <lineage>
        <taxon>Archaea</taxon>
        <taxon>Nitrososphaerota</taxon>
        <taxon>Nitrososphaeria</taxon>
        <taxon>Candidatus Nitrosocaldales</taxon>
        <taxon>Candidatus Nitrosocaldaceae</taxon>
        <taxon>Candidatus Nitrosocaldus</taxon>
    </lineage>
</organism>
<dbReference type="PANTHER" id="PTHR36531:SF2">
    <property type="entry name" value="CRISPR-ASSOCIATED EXONUCLEASE CAS4"/>
    <property type="match status" value="1"/>
</dbReference>
<dbReference type="KEGG" id="ncv:NCAV_0034"/>
<dbReference type="InterPro" id="IPR051827">
    <property type="entry name" value="Cas4_exonuclease"/>
</dbReference>
<gene>
    <name evidence="1" type="ORF">NCAV_0034</name>
</gene>
<dbReference type="InterPro" id="IPR011604">
    <property type="entry name" value="PDDEXK-like_dom_sf"/>
</dbReference>
<reference evidence="2" key="1">
    <citation type="submission" date="2018-01" db="EMBL/GenBank/DDBJ databases">
        <authorList>
            <person name="Kerou L M."/>
        </authorList>
    </citation>
    <scope>NUCLEOTIDE SEQUENCE [LARGE SCALE GENOMIC DNA]</scope>
    <source>
        <strain evidence="2">SCU2</strain>
    </source>
</reference>
<dbReference type="Proteomes" id="UP000236248">
    <property type="component" value="Chromosome NCAV"/>
</dbReference>
<evidence type="ECO:0008006" key="3">
    <source>
        <dbReference type="Google" id="ProtNLM"/>
    </source>
</evidence>
<name>A0A2K5ANM3_9ARCH</name>
<dbReference type="EMBL" id="LT981265">
    <property type="protein sequence ID" value="SPC33234.1"/>
    <property type="molecule type" value="Genomic_DNA"/>
</dbReference>
<dbReference type="PANTHER" id="PTHR36531">
    <property type="entry name" value="CRISPR-ASSOCIATED EXONUCLEASE CAS4"/>
    <property type="match status" value="1"/>
</dbReference>
<protein>
    <recommendedName>
        <fullName evidence="3">DUF83 domain-containing protein</fullName>
    </recommendedName>
</protein>
<evidence type="ECO:0000313" key="2">
    <source>
        <dbReference type="Proteomes" id="UP000236248"/>
    </source>
</evidence>
<dbReference type="RefSeq" id="WP_103286458.1">
    <property type="nucleotide sequence ID" value="NZ_LT981265.1"/>
</dbReference>
<keyword evidence="2" id="KW-1185">Reference proteome</keyword>
<proteinExistence type="predicted"/>
<evidence type="ECO:0000313" key="1">
    <source>
        <dbReference type="EMBL" id="SPC33234.1"/>
    </source>
</evidence>
<dbReference type="GeneID" id="41594139"/>
<sequence>MLGERSVKDAVNKAIDSMLMIEREDNRIHVDEVARCLRRSYYDRRERSIPAKERLILMKRSMRINSSQSKEHHLEDLVLIASADTIVDDAVIRFEVVDRLPSTPEPASLIALNASLWIFNKEEGALVYLTRDGDSIQFSLTRDKRLFDETIRRAKVLSMLLKENRVPVFEPSEQCMNCPYYEKCYIQHKRYENPTLERIFGLKRE</sequence>
<dbReference type="AlphaFoldDB" id="A0A2K5ANM3"/>
<accession>A0A2K5ANM3</accession>
<dbReference type="Gene3D" id="3.90.320.10">
    <property type="match status" value="1"/>
</dbReference>